<dbReference type="EMBL" id="BIFH01000044">
    <property type="protein sequence ID" value="GCE01028.1"/>
    <property type="molecule type" value="Genomic_DNA"/>
</dbReference>
<organism evidence="1 2">
    <name type="scientific">Embleya hyalina</name>
    <dbReference type="NCBI Taxonomy" id="516124"/>
    <lineage>
        <taxon>Bacteria</taxon>
        <taxon>Bacillati</taxon>
        <taxon>Actinomycetota</taxon>
        <taxon>Actinomycetes</taxon>
        <taxon>Kitasatosporales</taxon>
        <taxon>Streptomycetaceae</taxon>
        <taxon>Embleya</taxon>
    </lineage>
</organism>
<dbReference type="AlphaFoldDB" id="A0A401Z2M8"/>
<comment type="caution">
    <text evidence="1">The sequence shown here is derived from an EMBL/GenBank/DDBJ whole genome shotgun (WGS) entry which is preliminary data.</text>
</comment>
<evidence type="ECO:0000313" key="1">
    <source>
        <dbReference type="EMBL" id="GCE01028.1"/>
    </source>
</evidence>
<dbReference type="RefSeq" id="WP_160161775.1">
    <property type="nucleotide sequence ID" value="NZ_BIFH01000044.1"/>
</dbReference>
<accession>A0A401Z2M8</accession>
<reference evidence="1 2" key="1">
    <citation type="submission" date="2018-12" db="EMBL/GenBank/DDBJ databases">
        <title>Draft genome sequence of Embleya hyalina NBRC 13850T.</title>
        <authorList>
            <person name="Komaki H."/>
            <person name="Hosoyama A."/>
            <person name="Kimura A."/>
            <person name="Ichikawa N."/>
            <person name="Tamura T."/>
        </authorList>
    </citation>
    <scope>NUCLEOTIDE SEQUENCE [LARGE SCALE GENOMIC DNA]</scope>
    <source>
        <strain evidence="1 2">NBRC 13850</strain>
    </source>
</reference>
<dbReference type="Gene3D" id="3.40.50.1820">
    <property type="entry name" value="alpha/beta hydrolase"/>
    <property type="match status" value="1"/>
</dbReference>
<dbReference type="OrthoDB" id="145361at2"/>
<protein>
    <recommendedName>
        <fullName evidence="3">AB hydrolase-1 domain-containing protein</fullName>
    </recommendedName>
</protein>
<dbReference type="InterPro" id="IPR029058">
    <property type="entry name" value="AB_hydrolase_fold"/>
</dbReference>
<name>A0A401Z2M8_9ACTN</name>
<proteinExistence type="predicted"/>
<sequence length="382" mass="41525">MARSVLFVHGTGVRAKSFDETMGVLSGVFAERFRDVRFRGCYWADAEGASSASQASVPGYETSGGGIADPEDEQPAMWRVLYTDPWRELRLLGLQKATARRAGPRAEPAEQVFLRGIQQWEPSPDLRKTLTGYGLSAAFDEALARVRASAELRAAAKTAEIDAHAHRYVVARALVAYAIVALGEAPAPTGAGRNVVLEAVARDLDAIRKKVPGWVQDLGTLYLRSRRGKHIDAITRMLGDILRYQAHGEGLHELIARSVDDVPGDGPVTLLGHSLGGIACVDLLATEPPERVDRLITVGSQAGYFHEIGALRSVEAPAGLPEHFPRRWLNIHDPQDMLSYPASVFGPWVTDVQVSNGQPFPTSHSAYWGNPHVWEAAASWIG</sequence>
<gene>
    <name evidence="1" type="ORF">EHYA_08767</name>
</gene>
<keyword evidence="2" id="KW-1185">Reference proteome</keyword>
<evidence type="ECO:0000313" key="2">
    <source>
        <dbReference type="Proteomes" id="UP000286931"/>
    </source>
</evidence>
<evidence type="ECO:0008006" key="3">
    <source>
        <dbReference type="Google" id="ProtNLM"/>
    </source>
</evidence>
<dbReference type="Proteomes" id="UP000286931">
    <property type="component" value="Unassembled WGS sequence"/>
</dbReference>
<dbReference type="SUPFAM" id="SSF53474">
    <property type="entry name" value="alpha/beta-Hydrolases"/>
    <property type="match status" value="1"/>
</dbReference>